<dbReference type="AlphaFoldDB" id="A0A066RW34"/>
<dbReference type="PROSITE" id="PS01117">
    <property type="entry name" value="HTH_MARR_1"/>
    <property type="match status" value="1"/>
</dbReference>
<dbReference type="GO" id="GO:0003677">
    <property type="term" value="F:DNA binding"/>
    <property type="evidence" value="ECO:0007669"/>
    <property type="project" value="UniProtKB-KW"/>
</dbReference>
<dbReference type="InterPro" id="IPR036390">
    <property type="entry name" value="WH_DNA-bd_sf"/>
</dbReference>
<dbReference type="Pfam" id="PF12802">
    <property type="entry name" value="MarR_2"/>
    <property type="match status" value="1"/>
</dbReference>
<evidence type="ECO:0000313" key="6">
    <source>
        <dbReference type="Proteomes" id="UP000027192"/>
    </source>
</evidence>
<evidence type="ECO:0000256" key="2">
    <source>
        <dbReference type="ARBA" id="ARBA00023125"/>
    </source>
</evidence>
<dbReference type="SMART" id="SM00347">
    <property type="entry name" value="HTH_MARR"/>
    <property type="match status" value="1"/>
</dbReference>
<reference evidence="5 6" key="1">
    <citation type="submission" date="2014-04" db="EMBL/GenBank/DDBJ databases">
        <title>Draft genome sequence of Photobacterium halotolerans S2753: a solonamide, ngercheumicin and holomycin producer.</title>
        <authorList>
            <person name="Machado H.R."/>
            <person name="Gram L."/>
        </authorList>
    </citation>
    <scope>NUCLEOTIDE SEQUENCE [LARGE SCALE GENOMIC DNA]</scope>
    <source>
        <strain evidence="5 6">S2753</strain>
    </source>
</reference>
<dbReference type="Gene3D" id="1.10.10.10">
    <property type="entry name" value="Winged helix-like DNA-binding domain superfamily/Winged helix DNA-binding domain"/>
    <property type="match status" value="1"/>
</dbReference>
<comment type="caution">
    <text evidence="5">The sequence shown here is derived from an EMBL/GenBank/DDBJ whole genome shotgun (WGS) entry which is preliminary data.</text>
</comment>
<sequence length="163" mass="18913">MEFDHVEKLLMQWRQQCPDLDCSSMAIIGRLSRVNRLISQKRQTGIEGHGLSEIEFDILVTLRLMAHPVTPTELYQTLMVSSGAVSTRIERMVQQDWVERVASQHDRRSYKVRITPAGRTLIDQIIETNLDLEKSFLEPLTEEEQVKISTLLRHWLLSIDATR</sequence>
<dbReference type="EMBL" id="JMIB01000003">
    <property type="protein sequence ID" value="KDM93306.1"/>
    <property type="molecule type" value="Genomic_DNA"/>
</dbReference>
<dbReference type="Proteomes" id="UP000027192">
    <property type="component" value="Unassembled WGS sequence"/>
</dbReference>
<dbReference type="SUPFAM" id="SSF46785">
    <property type="entry name" value="Winged helix' DNA-binding domain"/>
    <property type="match status" value="1"/>
</dbReference>
<dbReference type="InterPro" id="IPR036388">
    <property type="entry name" value="WH-like_DNA-bd_sf"/>
</dbReference>
<protein>
    <submittedName>
        <fullName evidence="5">MarR family transcriptional regulator</fullName>
    </submittedName>
</protein>
<dbReference type="PROSITE" id="PS50995">
    <property type="entry name" value="HTH_MARR_2"/>
    <property type="match status" value="1"/>
</dbReference>
<keyword evidence="1" id="KW-0805">Transcription regulation</keyword>
<gene>
    <name evidence="5" type="ORF">EA58_01465</name>
</gene>
<dbReference type="PANTHER" id="PTHR42756">
    <property type="entry name" value="TRANSCRIPTIONAL REGULATOR, MARR"/>
    <property type="match status" value="1"/>
</dbReference>
<feature type="domain" description="HTH marR-type" evidence="4">
    <location>
        <begin position="24"/>
        <end position="157"/>
    </location>
</feature>
<accession>A0A066RW34</accession>
<dbReference type="PRINTS" id="PR00598">
    <property type="entry name" value="HTHMARR"/>
</dbReference>
<name>A0A066RW34_9GAMM</name>
<keyword evidence="3" id="KW-0804">Transcription</keyword>
<evidence type="ECO:0000256" key="1">
    <source>
        <dbReference type="ARBA" id="ARBA00023015"/>
    </source>
</evidence>
<dbReference type="GO" id="GO:0003700">
    <property type="term" value="F:DNA-binding transcription factor activity"/>
    <property type="evidence" value="ECO:0007669"/>
    <property type="project" value="InterPro"/>
</dbReference>
<dbReference type="OrthoDB" id="32523at2"/>
<evidence type="ECO:0000313" key="5">
    <source>
        <dbReference type="EMBL" id="KDM93306.1"/>
    </source>
</evidence>
<keyword evidence="2" id="KW-0238">DNA-binding</keyword>
<dbReference type="PANTHER" id="PTHR42756:SF1">
    <property type="entry name" value="TRANSCRIPTIONAL REPRESSOR OF EMRAB OPERON"/>
    <property type="match status" value="1"/>
</dbReference>
<dbReference type="InterPro" id="IPR000835">
    <property type="entry name" value="HTH_MarR-typ"/>
</dbReference>
<dbReference type="InterPro" id="IPR023187">
    <property type="entry name" value="Tscrpt_reg_MarR-type_CS"/>
</dbReference>
<dbReference type="STRING" id="1654360.EA58_01465"/>
<organism evidence="5 6">
    <name type="scientific">Photobacterium galatheae</name>
    <dbReference type="NCBI Taxonomy" id="1654360"/>
    <lineage>
        <taxon>Bacteria</taxon>
        <taxon>Pseudomonadati</taxon>
        <taxon>Pseudomonadota</taxon>
        <taxon>Gammaproteobacteria</taxon>
        <taxon>Vibrionales</taxon>
        <taxon>Vibrionaceae</taxon>
        <taxon>Photobacterium</taxon>
    </lineage>
</organism>
<proteinExistence type="predicted"/>
<evidence type="ECO:0000256" key="3">
    <source>
        <dbReference type="ARBA" id="ARBA00023163"/>
    </source>
</evidence>
<keyword evidence="6" id="KW-1185">Reference proteome</keyword>
<evidence type="ECO:0000259" key="4">
    <source>
        <dbReference type="PROSITE" id="PS50995"/>
    </source>
</evidence>